<protein>
    <recommendedName>
        <fullName evidence="6">Type I restriction modification DNA specificity domain-containing protein</fullName>
    </recommendedName>
</protein>
<dbReference type="InterPro" id="IPR000055">
    <property type="entry name" value="Restrct_endonuc_typeI_TRD"/>
</dbReference>
<evidence type="ECO:0000256" key="3">
    <source>
        <dbReference type="ARBA" id="ARBA00023125"/>
    </source>
</evidence>
<organism evidence="7 8">
    <name type="scientific">Ktedonobacter robiniae</name>
    <dbReference type="NCBI Taxonomy" id="2778365"/>
    <lineage>
        <taxon>Bacteria</taxon>
        <taxon>Bacillati</taxon>
        <taxon>Chloroflexota</taxon>
        <taxon>Ktedonobacteria</taxon>
        <taxon>Ktedonobacterales</taxon>
        <taxon>Ktedonobacteraceae</taxon>
        <taxon>Ktedonobacter</taxon>
    </lineage>
</organism>
<dbReference type="PANTHER" id="PTHR30408">
    <property type="entry name" value="TYPE-1 RESTRICTION ENZYME ECOKI SPECIFICITY PROTEIN"/>
    <property type="match status" value="1"/>
</dbReference>
<evidence type="ECO:0000313" key="7">
    <source>
        <dbReference type="EMBL" id="GHO54779.1"/>
    </source>
</evidence>
<dbReference type="Proteomes" id="UP000654345">
    <property type="component" value="Unassembled WGS sequence"/>
</dbReference>
<evidence type="ECO:0000259" key="6">
    <source>
        <dbReference type="Pfam" id="PF01420"/>
    </source>
</evidence>
<gene>
    <name evidence="7" type="ORF">KSB_32540</name>
</gene>
<dbReference type="CDD" id="cd17245">
    <property type="entry name" value="RMtype1_S_TteMORF1547P-TRD2-CR2_Aco12261I-TRD1-CR1_like"/>
    <property type="match status" value="1"/>
</dbReference>
<name>A0ABQ3UPW1_9CHLR</name>
<sequence length="428" mass="47246">MLVSKSVAADSAGELSNTSQVSNKKRDAYPLHWTEAKLEQISNIVMGQSPSSETYNKSGQGLPFLQGKADFTDLYPIPSTYCTNPLRIAEQGSTLVSVRAPVGSCNLADQNYIIGRGLAAIRLKYGDDRFLFYLFLHKQKDIKALGSGTIFESINKATLTDLSVVIPPLPEQRAIARVLQSAQDTIQARLKELELERERKAALMQYLFTYGTRDELTKQTDIGEAPASWNVVKLGQLCNSSAFGPRFSSTCYDANGNIATLRTTDLDDDGNINYETMPFAQLDTDAFEEHFLQAGDLVITRSGTCGIASVFTAFSKPVLPGAFLIRFRLSLQIDPVFLKYYLNSSMGRKRVLQLATGAIQKNLTGTSLRMLDIFLPSKSEQAEIVNILQTCDSKIKALENEIALHEELFRALLDELMTGKLSALPLVE</sequence>
<keyword evidence="2" id="KW-0680">Restriction system</keyword>
<dbReference type="Gene3D" id="1.10.287.1120">
    <property type="entry name" value="Bipartite methylase S protein"/>
    <property type="match status" value="1"/>
</dbReference>
<keyword evidence="3" id="KW-0238">DNA-binding</keyword>
<keyword evidence="8" id="KW-1185">Reference proteome</keyword>
<dbReference type="InterPro" id="IPR044946">
    <property type="entry name" value="Restrct_endonuc_typeI_TRD_sf"/>
</dbReference>
<dbReference type="PANTHER" id="PTHR30408:SF12">
    <property type="entry name" value="TYPE I RESTRICTION ENZYME MJAVIII SPECIFICITY SUBUNIT"/>
    <property type="match status" value="1"/>
</dbReference>
<dbReference type="EMBL" id="BNJG01000001">
    <property type="protein sequence ID" value="GHO54779.1"/>
    <property type="molecule type" value="Genomic_DNA"/>
</dbReference>
<feature type="coiled-coil region" evidence="4">
    <location>
        <begin position="388"/>
        <end position="415"/>
    </location>
</feature>
<keyword evidence="4" id="KW-0175">Coiled coil</keyword>
<dbReference type="Pfam" id="PF01420">
    <property type="entry name" value="Methylase_S"/>
    <property type="match status" value="2"/>
</dbReference>
<evidence type="ECO:0000256" key="2">
    <source>
        <dbReference type="ARBA" id="ARBA00022747"/>
    </source>
</evidence>
<reference evidence="7 8" key="1">
    <citation type="journal article" date="2021" name="Int. J. Syst. Evol. Microbiol.">
        <title>Reticulibacter mediterranei gen. nov., sp. nov., within the new family Reticulibacteraceae fam. nov., and Ktedonospora formicarum gen. nov., sp. nov., Ktedonobacter robiniae sp. nov., Dictyobacter formicarum sp. nov. and Dictyobacter arantiisoli sp. nov., belonging to the class Ktedonobacteria.</title>
        <authorList>
            <person name="Yabe S."/>
            <person name="Zheng Y."/>
            <person name="Wang C.M."/>
            <person name="Sakai Y."/>
            <person name="Abe K."/>
            <person name="Yokota A."/>
            <person name="Donadio S."/>
            <person name="Cavaletti L."/>
            <person name="Monciardini P."/>
        </authorList>
    </citation>
    <scope>NUCLEOTIDE SEQUENCE [LARGE SCALE GENOMIC DNA]</scope>
    <source>
        <strain evidence="7 8">SOSP1-30</strain>
    </source>
</reference>
<evidence type="ECO:0000313" key="8">
    <source>
        <dbReference type="Proteomes" id="UP000654345"/>
    </source>
</evidence>
<feature type="region of interest" description="Disordered" evidence="5">
    <location>
        <begin position="1"/>
        <end position="23"/>
    </location>
</feature>
<comment type="caution">
    <text evidence="7">The sequence shown here is derived from an EMBL/GenBank/DDBJ whole genome shotgun (WGS) entry which is preliminary data.</text>
</comment>
<dbReference type="RefSeq" id="WP_201371451.1">
    <property type="nucleotide sequence ID" value="NZ_BNJG01000001.1"/>
</dbReference>
<proteinExistence type="inferred from homology"/>
<accession>A0ABQ3UPW1</accession>
<evidence type="ECO:0000256" key="5">
    <source>
        <dbReference type="SAM" id="MobiDB-lite"/>
    </source>
</evidence>
<dbReference type="Gene3D" id="3.90.220.20">
    <property type="entry name" value="DNA methylase specificity domains"/>
    <property type="match status" value="2"/>
</dbReference>
<dbReference type="SUPFAM" id="SSF116734">
    <property type="entry name" value="DNA methylase specificity domain"/>
    <property type="match status" value="2"/>
</dbReference>
<feature type="domain" description="Type I restriction modification DNA specificity" evidence="6">
    <location>
        <begin position="227"/>
        <end position="401"/>
    </location>
</feature>
<dbReference type="InterPro" id="IPR052021">
    <property type="entry name" value="Type-I_RS_S_subunit"/>
</dbReference>
<comment type="similarity">
    <text evidence="1">Belongs to the type-I restriction system S methylase family.</text>
</comment>
<evidence type="ECO:0000256" key="1">
    <source>
        <dbReference type="ARBA" id="ARBA00010923"/>
    </source>
</evidence>
<feature type="domain" description="Type I restriction modification DNA specificity" evidence="6">
    <location>
        <begin position="32"/>
        <end position="192"/>
    </location>
</feature>
<dbReference type="CDD" id="cd17517">
    <property type="entry name" value="RMtype1_S_EcoKI_StySPI-TRD2-CR2_like"/>
    <property type="match status" value="1"/>
</dbReference>
<evidence type="ECO:0000256" key="4">
    <source>
        <dbReference type="SAM" id="Coils"/>
    </source>
</evidence>